<feature type="domain" description="PAS" evidence="7">
    <location>
        <begin position="25"/>
        <end position="50"/>
    </location>
</feature>
<dbReference type="RefSeq" id="WP_181846501.1">
    <property type="nucleotide sequence ID" value="NZ_JARSBO010000015.1"/>
</dbReference>
<dbReference type="PANTHER" id="PTHR32089:SF112">
    <property type="entry name" value="LYSOZYME-LIKE PROTEIN-RELATED"/>
    <property type="match status" value="1"/>
</dbReference>
<keyword evidence="5" id="KW-0472">Membrane</keyword>
<accession>A0ABT6GHP5</accession>
<feature type="transmembrane region" description="Helical" evidence="5">
    <location>
        <begin position="166"/>
        <end position="187"/>
    </location>
</feature>
<keyword evidence="4" id="KW-0175">Coiled coil</keyword>
<dbReference type="NCBIfam" id="TIGR00229">
    <property type="entry name" value="sensory_box"/>
    <property type="match status" value="1"/>
</dbReference>
<dbReference type="SUPFAM" id="SSF141371">
    <property type="entry name" value="PilZ domain-like"/>
    <property type="match status" value="1"/>
</dbReference>
<keyword evidence="1 3" id="KW-0807">Transducer</keyword>
<reference evidence="8 9" key="1">
    <citation type="submission" date="2023-03" db="EMBL/GenBank/DDBJ databases">
        <title>Strain FZY0004 represents a novel species in the genus Thalassospira isolated from seawater.</title>
        <authorList>
            <person name="Fu Z.-Y."/>
        </authorList>
    </citation>
    <scope>NUCLEOTIDE SEQUENCE [LARGE SCALE GENOMIC DNA]</scope>
    <source>
        <strain evidence="8 9">FZY0004</strain>
    </source>
</reference>
<dbReference type="InterPro" id="IPR001610">
    <property type="entry name" value="PAC"/>
</dbReference>
<dbReference type="PANTHER" id="PTHR32089">
    <property type="entry name" value="METHYL-ACCEPTING CHEMOTAXIS PROTEIN MCPB"/>
    <property type="match status" value="1"/>
</dbReference>
<keyword evidence="9" id="KW-1185">Reference proteome</keyword>
<dbReference type="InterPro" id="IPR004089">
    <property type="entry name" value="MCPsignal_dom"/>
</dbReference>
<comment type="similarity">
    <text evidence="2">Belongs to the methyl-accepting chemotaxis (MCP) protein family.</text>
</comment>
<feature type="coiled-coil region" evidence="4">
    <location>
        <begin position="500"/>
        <end position="527"/>
    </location>
</feature>
<dbReference type="SMART" id="SM00283">
    <property type="entry name" value="MA"/>
    <property type="match status" value="1"/>
</dbReference>
<dbReference type="Pfam" id="PF07238">
    <property type="entry name" value="PilZ"/>
    <property type="match status" value="1"/>
</dbReference>
<evidence type="ECO:0000256" key="2">
    <source>
        <dbReference type="ARBA" id="ARBA00029447"/>
    </source>
</evidence>
<dbReference type="InterPro" id="IPR009875">
    <property type="entry name" value="PilZ_domain"/>
</dbReference>
<dbReference type="PROSITE" id="PS50112">
    <property type="entry name" value="PAS"/>
    <property type="match status" value="1"/>
</dbReference>
<dbReference type="CDD" id="cd00130">
    <property type="entry name" value="PAS"/>
    <property type="match status" value="1"/>
</dbReference>
<dbReference type="Gene3D" id="2.40.10.220">
    <property type="entry name" value="predicted glycosyltransferase like domains"/>
    <property type="match status" value="1"/>
</dbReference>
<dbReference type="Gene3D" id="1.10.287.950">
    <property type="entry name" value="Methyl-accepting chemotaxis protein"/>
    <property type="match status" value="1"/>
</dbReference>
<dbReference type="EMBL" id="JARSBO010000015">
    <property type="protein sequence ID" value="MDG4721617.1"/>
    <property type="molecule type" value="Genomic_DNA"/>
</dbReference>
<dbReference type="Pfam" id="PF00015">
    <property type="entry name" value="MCPsignal"/>
    <property type="match status" value="1"/>
</dbReference>
<evidence type="ECO:0000313" key="8">
    <source>
        <dbReference type="EMBL" id="MDG4721617.1"/>
    </source>
</evidence>
<dbReference type="PROSITE" id="PS50111">
    <property type="entry name" value="CHEMOTAXIS_TRANSDUC_2"/>
    <property type="match status" value="1"/>
</dbReference>
<keyword evidence="5" id="KW-0812">Transmembrane</keyword>
<proteinExistence type="inferred from homology"/>
<feature type="transmembrane region" description="Helical" evidence="5">
    <location>
        <begin position="340"/>
        <end position="366"/>
    </location>
</feature>
<feature type="domain" description="Methyl-accepting transducer" evidence="6">
    <location>
        <begin position="457"/>
        <end position="683"/>
    </location>
</feature>
<evidence type="ECO:0000259" key="6">
    <source>
        <dbReference type="PROSITE" id="PS50111"/>
    </source>
</evidence>
<evidence type="ECO:0000256" key="4">
    <source>
        <dbReference type="SAM" id="Coils"/>
    </source>
</evidence>
<protein>
    <submittedName>
        <fullName evidence="8">Methyl-accepting chemotaxis protein</fullName>
    </submittedName>
</protein>
<dbReference type="Gene3D" id="3.30.450.20">
    <property type="entry name" value="PAS domain"/>
    <property type="match status" value="1"/>
</dbReference>
<evidence type="ECO:0000256" key="1">
    <source>
        <dbReference type="ARBA" id="ARBA00023224"/>
    </source>
</evidence>
<evidence type="ECO:0000259" key="7">
    <source>
        <dbReference type="PROSITE" id="PS50112"/>
    </source>
</evidence>
<dbReference type="Pfam" id="PF08447">
    <property type="entry name" value="PAS_3"/>
    <property type="match status" value="1"/>
</dbReference>
<comment type="caution">
    <text evidence="8">The sequence shown here is derived from an EMBL/GenBank/DDBJ whole genome shotgun (WGS) entry which is preliminary data.</text>
</comment>
<sequence length="813" mass="89004">MRDNGPVTNREVLMKDKDILVSKTDSGGRIIFANKSFVDISGFNEDELVGSPHNIVRHNDMPKEAFANLWQTIKAGLPWQGLVKNRAKNGDHYWVRANVTPTIENGEITGYVSIRTKPTDFEKKEAERVYADIRKGQAKNVGLEYGEIVQTTAKAKFANFMSSIKGSLTVAFGTMIVLMLVLGGYALNGEYKTQLSLESLFHNRVKPLNLLKQISDDYAVFVVDASHKVRNGNFTWEEGIESLDLAKTRIKSNLDVYLARELGRRETPIVQDVKTMLPVADELVDRLRKIFVAKDSAALDALVKNELYQKIDPLTEQIGNLSVLQNLIANERVEDAENTFFSTVAIEIIVLLITVALTVIYGIWLIRKLTRPLAQMESDFDAIESNDSSYVIKMPSVSDFKPAIQQLRALHAKLCYNKLEREENDAKANTQRIGALRGLAETVEKELQKVVQSIIDQTQRLNSAAGEMAGSSERVSENSESVAAAAHEALANAETVSGASEELAASIREITRQIEEATTLTAEANQAGESAEQTVNSLQDSVSKIGEVAELISDIAAQTNLLALNATIEAARAGDAGKGFAVVAQEVKNLANQTAKSTEEISRQLGEIQNVTESVVSTVQQMTASIRRVDEVASSVAVNVRQQDNATQEIARNVIQTAEASNEVTEKIGHVASEAQDNLERAAQMNKIAEEVDDSIAELRASLVRIVRTATPEVNRRKDPRFDVQLGVTVKFGGRSIKGQTIDLSMGGSKVSLSEPIPEGAAGEIHIEGPGATVPFKVEHALDTIANLDFAPSKEREEKIGPWLKRRFGNATA</sequence>
<dbReference type="SUPFAM" id="SSF58104">
    <property type="entry name" value="Methyl-accepting chemotaxis protein (MCP) signaling domain"/>
    <property type="match status" value="1"/>
</dbReference>
<name>A0ABT6GHP5_9PROT</name>
<dbReference type="InterPro" id="IPR000014">
    <property type="entry name" value="PAS"/>
</dbReference>
<keyword evidence="5" id="KW-1133">Transmembrane helix</keyword>
<evidence type="ECO:0000313" key="9">
    <source>
        <dbReference type="Proteomes" id="UP001529180"/>
    </source>
</evidence>
<dbReference type="InterPro" id="IPR013655">
    <property type="entry name" value="PAS_fold_3"/>
</dbReference>
<gene>
    <name evidence="8" type="ORF">P7680_21630</name>
</gene>
<dbReference type="InterPro" id="IPR035965">
    <property type="entry name" value="PAS-like_dom_sf"/>
</dbReference>
<dbReference type="SUPFAM" id="SSF55785">
    <property type="entry name" value="PYP-like sensor domain (PAS domain)"/>
    <property type="match status" value="1"/>
</dbReference>
<dbReference type="Proteomes" id="UP001529180">
    <property type="component" value="Unassembled WGS sequence"/>
</dbReference>
<evidence type="ECO:0000256" key="5">
    <source>
        <dbReference type="SAM" id="Phobius"/>
    </source>
</evidence>
<evidence type="ECO:0000256" key="3">
    <source>
        <dbReference type="PROSITE-ProRule" id="PRU00284"/>
    </source>
</evidence>
<dbReference type="PRINTS" id="PR00260">
    <property type="entry name" value="CHEMTRNSDUCR"/>
</dbReference>
<organism evidence="8 9">
    <name type="scientific">Thalassospira aquimaris</name>
    <dbReference type="NCBI Taxonomy" id="3037796"/>
    <lineage>
        <taxon>Bacteria</taxon>
        <taxon>Pseudomonadati</taxon>
        <taxon>Pseudomonadota</taxon>
        <taxon>Alphaproteobacteria</taxon>
        <taxon>Rhodospirillales</taxon>
        <taxon>Thalassospiraceae</taxon>
        <taxon>Thalassospira</taxon>
    </lineage>
</organism>
<dbReference type="SMART" id="SM00086">
    <property type="entry name" value="PAC"/>
    <property type="match status" value="1"/>
</dbReference>
<dbReference type="InterPro" id="IPR004090">
    <property type="entry name" value="Chemotax_Me-accpt_rcpt"/>
</dbReference>